<sequence length="93" mass="10191">MERLRALHGVPALKLDKRLCEMAQKFAHQLAKEKKLRHSGTEGVGENVAMKSSSAKASMTGKQTSQTCQLRLLQRSQISIFALSAGLKTIVIV</sequence>
<feature type="region of interest" description="Disordered" evidence="1">
    <location>
        <begin position="32"/>
        <end position="62"/>
    </location>
</feature>
<organism evidence="3 4">
    <name type="scientific">Protopolystoma xenopodis</name>
    <dbReference type="NCBI Taxonomy" id="117903"/>
    <lineage>
        <taxon>Eukaryota</taxon>
        <taxon>Metazoa</taxon>
        <taxon>Spiralia</taxon>
        <taxon>Lophotrochozoa</taxon>
        <taxon>Platyhelminthes</taxon>
        <taxon>Monogenea</taxon>
        <taxon>Polyopisthocotylea</taxon>
        <taxon>Polystomatidea</taxon>
        <taxon>Polystomatidae</taxon>
        <taxon>Protopolystoma</taxon>
    </lineage>
</organism>
<dbReference type="AlphaFoldDB" id="A0A3S5FDC6"/>
<dbReference type="Pfam" id="PF00188">
    <property type="entry name" value="CAP"/>
    <property type="match status" value="1"/>
</dbReference>
<evidence type="ECO:0000259" key="2">
    <source>
        <dbReference type="Pfam" id="PF00188"/>
    </source>
</evidence>
<dbReference type="InterPro" id="IPR035940">
    <property type="entry name" value="CAP_sf"/>
</dbReference>
<accession>A0A3S5FDC6</accession>
<feature type="domain" description="SCP" evidence="2">
    <location>
        <begin position="3"/>
        <end position="56"/>
    </location>
</feature>
<dbReference type="EMBL" id="CAAALY010035278">
    <property type="protein sequence ID" value="VEL18018.1"/>
    <property type="molecule type" value="Genomic_DNA"/>
</dbReference>
<protein>
    <recommendedName>
        <fullName evidence="2">SCP domain-containing protein</fullName>
    </recommendedName>
</protein>
<dbReference type="Proteomes" id="UP000784294">
    <property type="component" value="Unassembled WGS sequence"/>
</dbReference>
<evidence type="ECO:0000313" key="4">
    <source>
        <dbReference type="Proteomes" id="UP000784294"/>
    </source>
</evidence>
<evidence type="ECO:0000256" key="1">
    <source>
        <dbReference type="SAM" id="MobiDB-lite"/>
    </source>
</evidence>
<name>A0A3S5FDC6_9PLAT</name>
<dbReference type="Gene3D" id="3.40.33.10">
    <property type="entry name" value="CAP"/>
    <property type="match status" value="1"/>
</dbReference>
<feature type="compositionally biased region" description="Low complexity" evidence="1">
    <location>
        <begin position="49"/>
        <end position="59"/>
    </location>
</feature>
<comment type="caution">
    <text evidence="3">The sequence shown here is derived from an EMBL/GenBank/DDBJ whole genome shotgun (WGS) entry which is preliminary data.</text>
</comment>
<dbReference type="InterPro" id="IPR014044">
    <property type="entry name" value="CAP_dom"/>
</dbReference>
<evidence type="ECO:0000313" key="3">
    <source>
        <dbReference type="EMBL" id="VEL18018.1"/>
    </source>
</evidence>
<reference evidence="3" key="1">
    <citation type="submission" date="2018-11" db="EMBL/GenBank/DDBJ databases">
        <authorList>
            <consortium name="Pathogen Informatics"/>
        </authorList>
    </citation>
    <scope>NUCLEOTIDE SEQUENCE</scope>
</reference>
<dbReference type="SUPFAM" id="SSF55797">
    <property type="entry name" value="PR-1-like"/>
    <property type="match status" value="1"/>
</dbReference>
<dbReference type="OrthoDB" id="337038at2759"/>
<keyword evidence="4" id="KW-1185">Reference proteome</keyword>
<gene>
    <name evidence="3" type="ORF">PXEA_LOCUS11458</name>
</gene>
<proteinExistence type="predicted"/>